<dbReference type="InterPro" id="IPR006860">
    <property type="entry name" value="FecR"/>
</dbReference>
<organism evidence="3 4">
    <name type="scientific">Pseudomonas pergaminensis</name>
    <dbReference type="NCBI Taxonomy" id="2853159"/>
    <lineage>
        <taxon>Bacteria</taxon>
        <taxon>Pseudomonadati</taxon>
        <taxon>Pseudomonadota</taxon>
        <taxon>Gammaproteobacteria</taxon>
        <taxon>Pseudomonadales</taxon>
        <taxon>Pseudomonadaceae</taxon>
        <taxon>Pseudomonas</taxon>
    </lineage>
</organism>
<dbReference type="AlphaFoldDB" id="A0ABD8B421"/>
<dbReference type="EMBL" id="CP078013">
    <property type="protein sequence ID" value="XAO51813.1"/>
    <property type="molecule type" value="Genomic_DNA"/>
</dbReference>
<evidence type="ECO:0000259" key="2">
    <source>
        <dbReference type="Pfam" id="PF16220"/>
    </source>
</evidence>
<evidence type="ECO:0000313" key="4">
    <source>
        <dbReference type="Proteomes" id="UP001056907"/>
    </source>
</evidence>
<dbReference type="InterPro" id="IPR032623">
    <property type="entry name" value="FecR_N"/>
</dbReference>
<reference evidence="3" key="1">
    <citation type="journal article" date="2022" name="Front. Plant Sci.">
        <title>Agronomic efficiency and genome mining analysis of the wheat-biostimulant rhizospheric bacterium Pseudomonas pergaminensis sp. nov. strain 1008T.</title>
        <authorList>
            <person name="Diaz M."/>
            <person name="Bach T."/>
            <person name="Gonzalez Anta G."/>
            <person name="Agaras B."/>
            <person name="Wibberg D."/>
            <person name="Noguera F."/>
            <person name="Canciani W."/>
            <person name="Valverde C."/>
        </authorList>
    </citation>
    <scope>NUCLEOTIDE SEQUENCE</scope>
    <source>
        <strain evidence="3">1008</strain>
    </source>
</reference>
<dbReference type="PANTHER" id="PTHR30273:SF2">
    <property type="entry name" value="PROTEIN FECR"/>
    <property type="match status" value="1"/>
</dbReference>
<dbReference type="Proteomes" id="UP001056907">
    <property type="component" value="Chromosome"/>
</dbReference>
<dbReference type="InterPro" id="IPR012373">
    <property type="entry name" value="Ferrdict_sens_TM"/>
</dbReference>
<feature type="domain" description="FecR N-terminal" evidence="2">
    <location>
        <begin position="13"/>
        <end position="54"/>
    </location>
</feature>
<feature type="domain" description="FecR protein" evidence="1">
    <location>
        <begin position="114"/>
        <end position="207"/>
    </location>
</feature>
<evidence type="ECO:0000313" key="3">
    <source>
        <dbReference type="EMBL" id="XAO51813.1"/>
    </source>
</evidence>
<dbReference type="PANTHER" id="PTHR30273">
    <property type="entry name" value="PERIPLASMIC SIGNAL SENSOR AND SIGMA FACTOR ACTIVATOR FECR-RELATED"/>
    <property type="match status" value="1"/>
</dbReference>
<dbReference type="Pfam" id="PF16220">
    <property type="entry name" value="DUF4880"/>
    <property type="match status" value="1"/>
</dbReference>
<evidence type="ECO:0000259" key="1">
    <source>
        <dbReference type="Pfam" id="PF04773"/>
    </source>
</evidence>
<name>A0ABD8B421_9PSED</name>
<dbReference type="PIRSF" id="PIRSF018266">
    <property type="entry name" value="FecR"/>
    <property type="match status" value="1"/>
</dbReference>
<protein>
    <submittedName>
        <fullName evidence="3">FecR family protein</fullName>
    </submittedName>
</protein>
<dbReference type="RefSeq" id="WP_034105534.1">
    <property type="nucleotide sequence ID" value="NZ_CP078013.2"/>
</dbReference>
<dbReference type="Gene3D" id="2.60.120.1440">
    <property type="match status" value="1"/>
</dbReference>
<dbReference type="KEGG" id="ppeg:KUA23_14460"/>
<dbReference type="Pfam" id="PF04773">
    <property type="entry name" value="FecR"/>
    <property type="match status" value="1"/>
</dbReference>
<accession>A0ABD8B421</accession>
<gene>
    <name evidence="3" type="ORF">KUA23_14460</name>
</gene>
<sequence>MKKSVDTIDSIAEQAIEWMVYLRSGEATAEDESAFLTWRAQRPEHEQACTRIESTLGKMPSHLSAVSSQSVRSVLLAPSRRREFLRTALSVAVVGTMGGWLVNRTYPVGDMLADVTTRTSQRRTLQLSDGSSLTLNARSAANINIDMQSGSRKIRLVSGEMILNVAPSQQPFLVQIGRAIIEVKDGRFSLREVSDGFRVVALNGGVRATARGDTKLLSVGQGATFGPEGFRVFPVSIGAESSWLRGVLEVNDQPLSVVIDALRNYRTGIVRLDPAAASLRVSGLFPLDDTDFAIEALAQTMPIVVRRTTGYWVNISGA</sequence>
<reference evidence="3" key="2">
    <citation type="submission" date="2024-04" db="EMBL/GenBank/DDBJ databases">
        <authorList>
            <person name="Diaz M."/>
            <person name="Bach T."/>
            <person name="Gonzalez Anta G."/>
            <person name="Agaras B."/>
            <person name="Wibberg D."/>
            <person name="Noguera F."/>
            <person name="Canciani W."/>
            <person name="Ybarra T."/>
            <person name="Nunez M.L."/>
            <person name="Valverde C."/>
        </authorList>
    </citation>
    <scope>NUCLEOTIDE SEQUENCE</scope>
    <source>
        <strain evidence="3">1008</strain>
    </source>
</reference>
<proteinExistence type="predicted"/>